<gene>
    <name evidence="1" type="ORF">METZ01_LOCUS403929</name>
</gene>
<reference evidence="1" key="1">
    <citation type="submission" date="2018-05" db="EMBL/GenBank/DDBJ databases">
        <authorList>
            <person name="Lanie J.A."/>
            <person name="Ng W.-L."/>
            <person name="Kazmierczak K.M."/>
            <person name="Andrzejewski T.M."/>
            <person name="Davidsen T.M."/>
            <person name="Wayne K.J."/>
            <person name="Tettelin H."/>
            <person name="Glass J.I."/>
            <person name="Rusch D."/>
            <person name="Podicherti R."/>
            <person name="Tsui H.-C.T."/>
            <person name="Winkler M.E."/>
        </authorList>
    </citation>
    <scope>NUCLEOTIDE SEQUENCE</scope>
</reference>
<proteinExistence type="predicted"/>
<evidence type="ECO:0000313" key="1">
    <source>
        <dbReference type="EMBL" id="SVD51075.1"/>
    </source>
</evidence>
<sequence>MLKRKIKIGYEDLFIKRIQFKDETLGEYDSDDKKIYIQKNLKSREEGNTFLHEVLHAGMEISGLSADGGPLKNHKQEELTVNALTNLLTQVIRDNTWFLPYLFGAINGSINGKRSRSKALAASQKRFKKLTLSTNRKQNRSGRSGR</sequence>
<accession>A0A382VYH1</accession>
<protein>
    <submittedName>
        <fullName evidence="1">Uncharacterized protein</fullName>
    </submittedName>
</protein>
<name>A0A382VYH1_9ZZZZ</name>
<dbReference type="EMBL" id="UINC01155305">
    <property type="protein sequence ID" value="SVD51075.1"/>
    <property type="molecule type" value="Genomic_DNA"/>
</dbReference>
<dbReference type="AlphaFoldDB" id="A0A382VYH1"/>
<organism evidence="1">
    <name type="scientific">marine metagenome</name>
    <dbReference type="NCBI Taxonomy" id="408172"/>
    <lineage>
        <taxon>unclassified sequences</taxon>
        <taxon>metagenomes</taxon>
        <taxon>ecological metagenomes</taxon>
    </lineage>
</organism>